<dbReference type="Proteomes" id="UP000549052">
    <property type="component" value="Unassembled WGS sequence"/>
</dbReference>
<organism evidence="3 4">
    <name type="scientific">Phyllobacterium myrsinacearum</name>
    <dbReference type="NCBI Taxonomy" id="28101"/>
    <lineage>
        <taxon>Bacteria</taxon>
        <taxon>Pseudomonadati</taxon>
        <taxon>Pseudomonadota</taxon>
        <taxon>Alphaproteobacteria</taxon>
        <taxon>Hyphomicrobiales</taxon>
        <taxon>Phyllobacteriaceae</taxon>
        <taxon>Phyllobacterium</taxon>
    </lineage>
</organism>
<dbReference type="Gene3D" id="3.40.50.1240">
    <property type="entry name" value="Phosphoglycerate mutase-like"/>
    <property type="match status" value="1"/>
</dbReference>
<dbReference type="SMART" id="SM00855">
    <property type="entry name" value="PGAM"/>
    <property type="match status" value="1"/>
</dbReference>
<dbReference type="AlphaFoldDB" id="A0A839EAK8"/>
<dbReference type="InterPro" id="IPR013078">
    <property type="entry name" value="His_Pase_superF_clade-1"/>
</dbReference>
<dbReference type="GO" id="GO:0016791">
    <property type="term" value="F:phosphatase activity"/>
    <property type="evidence" value="ECO:0007669"/>
    <property type="project" value="TreeGrafter"/>
</dbReference>
<dbReference type="PANTHER" id="PTHR48100:SF59">
    <property type="entry name" value="ADENOSYLCOBALAMIN_ALPHA-RIBAZOLE PHOSPHATASE"/>
    <property type="match status" value="1"/>
</dbReference>
<feature type="active site" description="Proton donor/acceptor" evidence="1">
    <location>
        <position position="93"/>
    </location>
</feature>
<keyword evidence="3" id="KW-0413">Isomerase</keyword>
<dbReference type="Pfam" id="PF00300">
    <property type="entry name" value="His_Phos_1"/>
    <property type="match status" value="1"/>
</dbReference>
<evidence type="ECO:0000256" key="2">
    <source>
        <dbReference type="PIRSR" id="PIRSR613078-2"/>
    </source>
</evidence>
<keyword evidence="4" id="KW-1185">Reference proteome</keyword>
<feature type="binding site" evidence="2">
    <location>
        <begin position="12"/>
        <end position="19"/>
    </location>
    <ligand>
        <name>substrate</name>
    </ligand>
</feature>
<dbReference type="InterPro" id="IPR050275">
    <property type="entry name" value="PGM_Phosphatase"/>
</dbReference>
<accession>A0A839EAK8</accession>
<protein>
    <submittedName>
        <fullName evidence="3">Putative phosphoglycerate mutase</fullName>
        <ecNumber evidence="3">5.4.2.12</ecNumber>
    </submittedName>
</protein>
<comment type="caution">
    <text evidence="3">The sequence shown here is derived from an EMBL/GenBank/DDBJ whole genome shotgun (WGS) entry which is preliminary data.</text>
</comment>
<dbReference type="PIRSF" id="PIRSF000709">
    <property type="entry name" value="6PFK_2-Ptase"/>
    <property type="match status" value="1"/>
</dbReference>
<dbReference type="CDD" id="cd07067">
    <property type="entry name" value="HP_PGM_like"/>
    <property type="match status" value="1"/>
</dbReference>
<dbReference type="EMBL" id="JACGXN010000001">
    <property type="protein sequence ID" value="MBA8876911.1"/>
    <property type="molecule type" value="Genomic_DNA"/>
</dbReference>
<dbReference type="EC" id="5.4.2.12" evidence="3"/>
<gene>
    <name evidence="3" type="ORF">FHW16_000593</name>
</gene>
<sequence length="198" mass="22309">MHLPDSIVYFSRHGETDWNVSERIQGQEDVDINARGQLQAERNGDLLKSLIGNGAGFDFVASPLRRTRDTMERIRTRMGVDPRGYRTDARLMEVNFGEWQGYMMEDIETQSPELVAARGKDKWNFVPPGPTAESYATLAKRIGSWLSEVCGPTVCVTHGGCMRTIFQMVENLDGHDAANLSITQDKILRLEKGSLTWM</sequence>
<proteinExistence type="predicted"/>
<dbReference type="InterPro" id="IPR029033">
    <property type="entry name" value="His_PPase_superfam"/>
</dbReference>
<dbReference type="SUPFAM" id="SSF53254">
    <property type="entry name" value="Phosphoglycerate mutase-like"/>
    <property type="match status" value="1"/>
</dbReference>
<evidence type="ECO:0000313" key="3">
    <source>
        <dbReference type="EMBL" id="MBA8876911.1"/>
    </source>
</evidence>
<dbReference type="PANTHER" id="PTHR48100">
    <property type="entry name" value="BROAD-SPECIFICITY PHOSPHATASE YOR283W-RELATED"/>
    <property type="match status" value="1"/>
</dbReference>
<feature type="binding site" evidence="2">
    <location>
        <position position="66"/>
    </location>
    <ligand>
        <name>substrate</name>
    </ligand>
</feature>
<dbReference type="GO" id="GO:0005737">
    <property type="term" value="C:cytoplasm"/>
    <property type="evidence" value="ECO:0007669"/>
    <property type="project" value="TreeGrafter"/>
</dbReference>
<reference evidence="3 4" key="1">
    <citation type="submission" date="2020-07" db="EMBL/GenBank/DDBJ databases">
        <title>Genomic Encyclopedia of Type Strains, Phase IV (KMG-V): Genome sequencing to study the core and pangenomes of soil and plant-associated prokaryotes.</title>
        <authorList>
            <person name="Whitman W."/>
        </authorList>
    </citation>
    <scope>NUCLEOTIDE SEQUENCE [LARGE SCALE GENOMIC DNA]</scope>
    <source>
        <strain evidence="3 4">AN3</strain>
    </source>
</reference>
<name>A0A839EAK8_9HYPH</name>
<evidence type="ECO:0000256" key="1">
    <source>
        <dbReference type="PIRSR" id="PIRSR613078-1"/>
    </source>
</evidence>
<evidence type="ECO:0000313" key="4">
    <source>
        <dbReference type="Proteomes" id="UP000549052"/>
    </source>
</evidence>
<dbReference type="GO" id="GO:0004619">
    <property type="term" value="F:phosphoglycerate mutase activity"/>
    <property type="evidence" value="ECO:0007669"/>
    <property type="project" value="UniProtKB-EC"/>
</dbReference>
<feature type="active site" description="Tele-phosphohistidine intermediate" evidence="1">
    <location>
        <position position="13"/>
    </location>
</feature>